<protein>
    <recommendedName>
        <fullName evidence="1">DUF2147 domain-containing protein</fullName>
    </recommendedName>
</protein>
<sequence length="71" mass="7636">MPIVGLKIITDMKVDGKKISGGSILDPATGKIYSCTISFDQDKGKLKVRGSLDKSGIIGRTQYWEFAGSVD</sequence>
<reference evidence="2" key="1">
    <citation type="submission" date="2019-08" db="EMBL/GenBank/DDBJ databases">
        <authorList>
            <person name="Kucharzyk K."/>
            <person name="Murdoch R.W."/>
            <person name="Higgins S."/>
            <person name="Loffler F."/>
        </authorList>
    </citation>
    <scope>NUCLEOTIDE SEQUENCE</scope>
</reference>
<dbReference type="Gene3D" id="2.40.128.520">
    <property type="match status" value="1"/>
</dbReference>
<dbReference type="AlphaFoldDB" id="A0A645F344"/>
<feature type="domain" description="DUF2147" evidence="1">
    <location>
        <begin position="2"/>
        <end position="65"/>
    </location>
</feature>
<name>A0A645F344_9ZZZZ</name>
<evidence type="ECO:0000313" key="2">
    <source>
        <dbReference type="EMBL" id="MPN07014.1"/>
    </source>
</evidence>
<dbReference type="EMBL" id="VSSQ01052965">
    <property type="protein sequence ID" value="MPN07014.1"/>
    <property type="molecule type" value="Genomic_DNA"/>
</dbReference>
<proteinExistence type="predicted"/>
<evidence type="ECO:0000259" key="1">
    <source>
        <dbReference type="Pfam" id="PF09917"/>
    </source>
</evidence>
<accession>A0A645F344</accession>
<dbReference type="InterPro" id="IPR019223">
    <property type="entry name" value="DUF2147"/>
</dbReference>
<organism evidence="2">
    <name type="scientific">bioreactor metagenome</name>
    <dbReference type="NCBI Taxonomy" id="1076179"/>
    <lineage>
        <taxon>unclassified sequences</taxon>
        <taxon>metagenomes</taxon>
        <taxon>ecological metagenomes</taxon>
    </lineage>
</organism>
<comment type="caution">
    <text evidence="2">The sequence shown here is derived from an EMBL/GenBank/DDBJ whole genome shotgun (WGS) entry which is preliminary data.</text>
</comment>
<dbReference type="Pfam" id="PF09917">
    <property type="entry name" value="DUF2147"/>
    <property type="match status" value="1"/>
</dbReference>
<gene>
    <name evidence="2" type="ORF">SDC9_154273</name>
</gene>